<keyword evidence="20" id="KW-1185">Reference proteome</keyword>
<evidence type="ECO:0000259" key="18">
    <source>
        <dbReference type="PROSITE" id="PS51387"/>
    </source>
</evidence>
<comment type="subcellular location">
    <subcellularLocation>
        <location evidence="3 16">Cytoplasm</location>
    </subcellularLocation>
</comment>
<name>A0A8D5A494_9FIRM</name>
<keyword evidence="6 16" id="KW-0132">Cell division</keyword>
<evidence type="ECO:0000256" key="16">
    <source>
        <dbReference type="HAMAP-Rule" id="MF_00037"/>
    </source>
</evidence>
<keyword evidence="14 16" id="KW-0961">Cell wall biogenesis/degradation</keyword>
<comment type="catalytic activity">
    <reaction evidence="15 16">
        <text>UDP-N-acetyl-alpha-D-muramate + NADP(+) = UDP-N-acetyl-3-O-(1-carboxyvinyl)-alpha-D-glucosamine + NADPH + H(+)</text>
        <dbReference type="Rhea" id="RHEA:12248"/>
        <dbReference type="ChEBI" id="CHEBI:15378"/>
        <dbReference type="ChEBI" id="CHEBI:57783"/>
        <dbReference type="ChEBI" id="CHEBI:58349"/>
        <dbReference type="ChEBI" id="CHEBI:68483"/>
        <dbReference type="ChEBI" id="CHEBI:70757"/>
        <dbReference type="EC" id="1.3.1.98"/>
    </reaction>
</comment>
<feature type="active site" description="Proton donor" evidence="16">
    <location>
        <position position="225"/>
    </location>
</feature>
<dbReference type="InterPro" id="IPR016166">
    <property type="entry name" value="FAD-bd_PCMH"/>
</dbReference>
<keyword evidence="8 16" id="KW-0274">FAD</keyword>
<dbReference type="HAMAP" id="MF_00037">
    <property type="entry name" value="MurB"/>
    <property type="match status" value="1"/>
</dbReference>
<evidence type="ECO:0000313" key="20">
    <source>
        <dbReference type="Proteomes" id="UP000320585"/>
    </source>
</evidence>
<dbReference type="AlphaFoldDB" id="A0A8D5A494"/>
<evidence type="ECO:0000256" key="2">
    <source>
        <dbReference type="ARBA" id="ARBA00003921"/>
    </source>
</evidence>
<dbReference type="UniPathway" id="UPA00219"/>
<evidence type="ECO:0000256" key="3">
    <source>
        <dbReference type="ARBA" id="ARBA00004496"/>
    </source>
</evidence>
<dbReference type="PANTHER" id="PTHR21071:SF4">
    <property type="entry name" value="UDP-N-ACETYLENOLPYRUVOYLGLUCOSAMINE REDUCTASE"/>
    <property type="match status" value="1"/>
</dbReference>
<dbReference type="SUPFAM" id="SSF56194">
    <property type="entry name" value="Uridine diphospho-N-Acetylenolpyruvylglucosamine reductase, MurB, C-terminal domain"/>
    <property type="match status" value="1"/>
</dbReference>
<evidence type="ECO:0000256" key="1">
    <source>
        <dbReference type="ARBA" id="ARBA00001974"/>
    </source>
</evidence>
<dbReference type="PROSITE" id="PS51387">
    <property type="entry name" value="FAD_PCMH"/>
    <property type="match status" value="1"/>
</dbReference>
<dbReference type="Gene3D" id="3.90.78.10">
    <property type="entry name" value="UDP-N-acetylenolpyruvoylglucosamine reductase, C-terminal domain"/>
    <property type="match status" value="1"/>
</dbReference>
<keyword evidence="5 16" id="KW-0963">Cytoplasm</keyword>
<feature type="domain" description="FAD-binding PCMH-type" evidence="18">
    <location>
        <begin position="31"/>
        <end position="196"/>
    </location>
</feature>
<dbReference type="GO" id="GO:0071949">
    <property type="term" value="F:FAD binding"/>
    <property type="evidence" value="ECO:0007669"/>
    <property type="project" value="InterPro"/>
</dbReference>
<comment type="function">
    <text evidence="2 16">Cell wall formation.</text>
</comment>
<evidence type="ECO:0000256" key="12">
    <source>
        <dbReference type="ARBA" id="ARBA00023002"/>
    </source>
</evidence>
<dbReference type="GeneID" id="92715869"/>
<evidence type="ECO:0000256" key="4">
    <source>
        <dbReference type="ARBA" id="ARBA00004752"/>
    </source>
</evidence>
<keyword evidence="13 16" id="KW-0131">Cell cycle</keyword>
<evidence type="ECO:0000256" key="13">
    <source>
        <dbReference type="ARBA" id="ARBA00023306"/>
    </source>
</evidence>
<gene>
    <name evidence="19" type="primary">murB_2</name>
    <name evidence="16" type="synonym">murB</name>
    <name evidence="19" type="ORF">Dia5BBH33_06490</name>
</gene>
<dbReference type="InterPro" id="IPR016167">
    <property type="entry name" value="FAD-bd_PCMH_sub1"/>
</dbReference>
<dbReference type="Proteomes" id="UP000320585">
    <property type="component" value="Chromosome"/>
</dbReference>
<dbReference type="GO" id="GO:0009252">
    <property type="term" value="P:peptidoglycan biosynthetic process"/>
    <property type="evidence" value="ECO:0007669"/>
    <property type="project" value="UniProtKB-UniRule"/>
</dbReference>
<keyword evidence="10 16" id="KW-0133">Cell shape</keyword>
<keyword evidence="9 16" id="KW-0521">NADP</keyword>
<dbReference type="Pfam" id="PF01565">
    <property type="entry name" value="FAD_binding_4"/>
    <property type="match status" value="1"/>
</dbReference>
<evidence type="ECO:0000256" key="17">
    <source>
        <dbReference type="SAM" id="MobiDB-lite"/>
    </source>
</evidence>
<dbReference type="InterPro" id="IPR006094">
    <property type="entry name" value="Oxid_FAD_bind_N"/>
</dbReference>
<evidence type="ECO:0000256" key="6">
    <source>
        <dbReference type="ARBA" id="ARBA00022618"/>
    </source>
</evidence>
<evidence type="ECO:0000256" key="15">
    <source>
        <dbReference type="ARBA" id="ARBA00048914"/>
    </source>
</evidence>
<keyword evidence="7 16" id="KW-0285">Flavoprotein</keyword>
<evidence type="ECO:0000256" key="10">
    <source>
        <dbReference type="ARBA" id="ARBA00022960"/>
    </source>
</evidence>
<dbReference type="PANTHER" id="PTHR21071">
    <property type="entry name" value="UDP-N-ACETYLENOLPYRUVOYLGLUCOSAMINE REDUCTASE"/>
    <property type="match status" value="1"/>
</dbReference>
<dbReference type="Gene3D" id="3.30.465.10">
    <property type="match status" value="1"/>
</dbReference>
<dbReference type="InterPro" id="IPR036318">
    <property type="entry name" value="FAD-bd_PCMH-like_sf"/>
</dbReference>
<protein>
    <recommendedName>
        <fullName evidence="16">UDP-N-acetylenolpyruvoylglucosamine reductase</fullName>
        <ecNumber evidence="16">1.3.1.98</ecNumber>
    </recommendedName>
    <alternativeName>
        <fullName evidence="16">UDP-N-acetylmuramate dehydrogenase</fullName>
    </alternativeName>
</protein>
<evidence type="ECO:0000256" key="8">
    <source>
        <dbReference type="ARBA" id="ARBA00022827"/>
    </source>
</evidence>
<dbReference type="GO" id="GO:0071555">
    <property type="term" value="P:cell wall organization"/>
    <property type="evidence" value="ECO:0007669"/>
    <property type="project" value="UniProtKB-KW"/>
</dbReference>
<dbReference type="Gene3D" id="3.30.43.10">
    <property type="entry name" value="Uridine Diphospho-n-acetylenolpyruvylglucosamine Reductase, domain 2"/>
    <property type="match status" value="1"/>
</dbReference>
<dbReference type="SUPFAM" id="SSF56176">
    <property type="entry name" value="FAD-binding/transporter-associated domain-like"/>
    <property type="match status" value="1"/>
</dbReference>
<dbReference type="GO" id="GO:0005829">
    <property type="term" value="C:cytosol"/>
    <property type="evidence" value="ECO:0007669"/>
    <property type="project" value="TreeGrafter"/>
</dbReference>
<dbReference type="GO" id="GO:0008762">
    <property type="term" value="F:UDP-N-acetylmuramate dehydrogenase activity"/>
    <property type="evidence" value="ECO:0007669"/>
    <property type="project" value="UniProtKB-UniRule"/>
</dbReference>
<dbReference type="EC" id="1.3.1.98" evidence="16"/>
<organism evidence="19 20">
    <name type="scientific">Dialister hominis</name>
    <dbReference type="NCBI Taxonomy" id="2582419"/>
    <lineage>
        <taxon>Bacteria</taxon>
        <taxon>Bacillati</taxon>
        <taxon>Bacillota</taxon>
        <taxon>Negativicutes</taxon>
        <taxon>Veillonellales</taxon>
        <taxon>Veillonellaceae</taxon>
        <taxon>Dialister</taxon>
    </lineage>
</organism>
<evidence type="ECO:0000256" key="11">
    <source>
        <dbReference type="ARBA" id="ARBA00022984"/>
    </source>
</evidence>
<feature type="active site" evidence="16">
    <location>
        <position position="295"/>
    </location>
</feature>
<sequence length="302" mass="32532">MNLNDANLFSGVLGENQIKVNEPMSRHTTFGIGGPADFFLLPETTEELCIITKLVRKNNLPLFILGGGANLLVRDKGIRGVVICTSRLQGIERIGNTLKVSSGIPTAAVARKALSYGLSGMEFASGIPGSIGGAAFMNAGAYGGEMSKIISRATVCDTSGDLVVYDKKDLGYSYRQSRFMQKGEVIVDITLSLKEGNENDIKALMDDLNGRRRSKQPLDKKSAGSTFKRPEGHFVGQMIEELGLKGFSVGDAQVSEMHAGFLINNGNASCEDMLQLIHAVQEKVKEAYGVDLHTEVQIVGEE</sequence>
<dbReference type="InterPro" id="IPR016169">
    <property type="entry name" value="FAD-bd_PCMH_sub2"/>
</dbReference>
<keyword evidence="11 16" id="KW-0573">Peptidoglycan synthesis</keyword>
<comment type="cofactor">
    <cofactor evidence="1 16">
        <name>FAD</name>
        <dbReference type="ChEBI" id="CHEBI:57692"/>
    </cofactor>
</comment>
<dbReference type="NCBIfam" id="TIGR00179">
    <property type="entry name" value="murB"/>
    <property type="match status" value="1"/>
</dbReference>
<comment type="similarity">
    <text evidence="16">Belongs to the MurB family.</text>
</comment>
<dbReference type="InterPro" id="IPR011601">
    <property type="entry name" value="MurB_C"/>
</dbReference>
<dbReference type="EMBL" id="AP019697">
    <property type="protein sequence ID" value="BBK24714.1"/>
    <property type="molecule type" value="Genomic_DNA"/>
</dbReference>
<comment type="pathway">
    <text evidence="4 16">Cell wall biogenesis; peptidoglycan biosynthesis.</text>
</comment>
<dbReference type="InterPro" id="IPR036635">
    <property type="entry name" value="MurB_C_sf"/>
</dbReference>
<dbReference type="KEGG" id="dho:Dia5BBH33_06490"/>
<proteinExistence type="inferred from homology"/>
<evidence type="ECO:0000256" key="9">
    <source>
        <dbReference type="ARBA" id="ARBA00022857"/>
    </source>
</evidence>
<evidence type="ECO:0000256" key="5">
    <source>
        <dbReference type="ARBA" id="ARBA00022490"/>
    </source>
</evidence>
<evidence type="ECO:0000313" key="19">
    <source>
        <dbReference type="EMBL" id="BBK24714.1"/>
    </source>
</evidence>
<reference evidence="20" key="1">
    <citation type="submission" date="2019-05" db="EMBL/GenBank/DDBJ databases">
        <title>Complete genome sequencing of Dialister sp. strain 5BBH33.</title>
        <authorList>
            <person name="Sakamoto M."/>
            <person name="Murakami T."/>
            <person name="Mori H."/>
        </authorList>
    </citation>
    <scope>NUCLEOTIDE SEQUENCE [LARGE SCALE GENOMIC DNA]</scope>
    <source>
        <strain evidence="20">5BBH33</strain>
    </source>
</reference>
<dbReference type="Pfam" id="PF02873">
    <property type="entry name" value="MurB_C"/>
    <property type="match status" value="1"/>
</dbReference>
<feature type="active site" evidence="16">
    <location>
        <position position="175"/>
    </location>
</feature>
<feature type="region of interest" description="Disordered" evidence="17">
    <location>
        <begin position="208"/>
        <end position="229"/>
    </location>
</feature>
<dbReference type="GO" id="GO:0008360">
    <property type="term" value="P:regulation of cell shape"/>
    <property type="evidence" value="ECO:0007669"/>
    <property type="project" value="UniProtKB-KW"/>
</dbReference>
<dbReference type="GO" id="GO:0051301">
    <property type="term" value="P:cell division"/>
    <property type="evidence" value="ECO:0007669"/>
    <property type="project" value="UniProtKB-KW"/>
</dbReference>
<evidence type="ECO:0000256" key="14">
    <source>
        <dbReference type="ARBA" id="ARBA00023316"/>
    </source>
</evidence>
<dbReference type="NCBIfam" id="NF010480">
    <property type="entry name" value="PRK13905.1"/>
    <property type="match status" value="1"/>
</dbReference>
<dbReference type="InterPro" id="IPR003170">
    <property type="entry name" value="MurB"/>
</dbReference>
<dbReference type="OrthoDB" id="9804753at2"/>
<keyword evidence="12 16" id="KW-0560">Oxidoreductase</keyword>
<accession>A0A8D5A494</accession>
<evidence type="ECO:0000256" key="7">
    <source>
        <dbReference type="ARBA" id="ARBA00022630"/>
    </source>
</evidence>
<dbReference type="RefSeq" id="WP_143332380.1">
    <property type="nucleotide sequence ID" value="NZ_AP019697.1"/>
</dbReference>